<dbReference type="SUPFAM" id="SSF55729">
    <property type="entry name" value="Acyl-CoA N-acyltransferases (Nat)"/>
    <property type="match status" value="1"/>
</dbReference>
<dbReference type="InterPro" id="IPR016181">
    <property type="entry name" value="Acyl_CoA_acyltransferase"/>
</dbReference>
<organism evidence="2 3">
    <name type="scientific">Planococcus rifietoensis</name>
    <dbReference type="NCBI Taxonomy" id="200991"/>
    <lineage>
        <taxon>Bacteria</taxon>
        <taxon>Bacillati</taxon>
        <taxon>Bacillota</taxon>
        <taxon>Bacilli</taxon>
        <taxon>Bacillales</taxon>
        <taxon>Caryophanaceae</taxon>
        <taxon>Planococcus</taxon>
    </lineage>
</organism>
<dbReference type="AlphaFoldDB" id="A0A0U2YSQ6"/>
<protein>
    <submittedName>
        <fullName evidence="2">GNAT family acetyltransferase</fullName>
    </submittedName>
</protein>
<dbReference type="STRING" id="200991.AUC31_11995"/>
<gene>
    <name evidence="2" type="ORF">AUC31_11995</name>
</gene>
<dbReference type="OrthoDB" id="2352097at2"/>
<evidence type="ECO:0000313" key="2">
    <source>
        <dbReference type="EMBL" id="ALS75869.1"/>
    </source>
</evidence>
<dbReference type="EMBL" id="CP013659">
    <property type="protein sequence ID" value="ALS75869.1"/>
    <property type="molecule type" value="Genomic_DNA"/>
</dbReference>
<dbReference type="RefSeq" id="WP_058382572.1">
    <property type="nucleotide sequence ID" value="NZ_CP013659.2"/>
</dbReference>
<reference evidence="2" key="1">
    <citation type="submission" date="2016-01" db="EMBL/GenBank/DDBJ databases">
        <title>Complete genome of Planococcus rifietoensis type strain M8.</title>
        <authorList>
            <person name="See-Too W.S."/>
        </authorList>
    </citation>
    <scope>NUCLEOTIDE SEQUENCE [LARGE SCALE GENOMIC DNA]</scope>
    <source>
        <strain evidence="2">M8</strain>
    </source>
</reference>
<feature type="domain" description="N-acetyltransferase" evidence="1">
    <location>
        <begin position="16"/>
        <end position="163"/>
    </location>
</feature>
<dbReference type="GO" id="GO:0016747">
    <property type="term" value="F:acyltransferase activity, transferring groups other than amino-acyl groups"/>
    <property type="evidence" value="ECO:0007669"/>
    <property type="project" value="InterPro"/>
</dbReference>
<evidence type="ECO:0000313" key="3">
    <source>
        <dbReference type="Proteomes" id="UP000067683"/>
    </source>
</evidence>
<accession>A0A0U2YSQ6</accession>
<dbReference type="Proteomes" id="UP000067683">
    <property type="component" value="Chromosome"/>
</dbReference>
<dbReference type="PROSITE" id="PS51186">
    <property type="entry name" value="GNAT"/>
    <property type="match status" value="1"/>
</dbReference>
<dbReference type="Gene3D" id="3.40.630.30">
    <property type="match status" value="1"/>
</dbReference>
<dbReference type="InterPro" id="IPR051531">
    <property type="entry name" value="N-acetyltransferase"/>
</dbReference>
<sequence>MKKVKLVAHKEEFCEEIFRLSSMPAIKDALGLPDGTLDDTIHFSRLVREEEKAGTRIARVILNEHNQLVGLTDLMFIDHAKRSCHIGTWIGQEYWGQGFNEASKVEILKIAFEDLGLSRVFAGARTVNIRSQKAQEKLPFISLHVEGEFPEEHQALENKEKQPCVLHVFRKEDFQAYLASIDIQEE</sequence>
<evidence type="ECO:0000259" key="1">
    <source>
        <dbReference type="PROSITE" id="PS51186"/>
    </source>
</evidence>
<dbReference type="Pfam" id="PF13302">
    <property type="entry name" value="Acetyltransf_3"/>
    <property type="match status" value="1"/>
</dbReference>
<proteinExistence type="predicted"/>
<dbReference type="InterPro" id="IPR000182">
    <property type="entry name" value="GNAT_dom"/>
</dbReference>
<dbReference type="PANTHER" id="PTHR43792:SF1">
    <property type="entry name" value="N-ACETYLTRANSFERASE DOMAIN-CONTAINING PROTEIN"/>
    <property type="match status" value="1"/>
</dbReference>
<name>A0A0U2YSQ6_9BACL</name>
<dbReference type="PANTHER" id="PTHR43792">
    <property type="entry name" value="GNAT FAMILY, PUTATIVE (AFU_ORTHOLOGUE AFUA_3G00765)-RELATED-RELATED"/>
    <property type="match status" value="1"/>
</dbReference>
<keyword evidence="3" id="KW-1185">Reference proteome</keyword>
<dbReference type="KEGG" id="prt:AUC31_11995"/>